<evidence type="ECO:0000256" key="3">
    <source>
        <dbReference type="ARBA" id="ARBA00008919"/>
    </source>
</evidence>
<dbReference type="Pfam" id="PF00852">
    <property type="entry name" value="Glyco_transf_10"/>
    <property type="match status" value="1"/>
</dbReference>
<evidence type="ECO:0000256" key="6">
    <source>
        <dbReference type="ARBA" id="ARBA00022692"/>
    </source>
</evidence>
<keyword evidence="11" id="KW-0325">Glycoprotein</keyword>
<evidence type="ECO:0000256" key="5">
    <source>
        <dbReference type="ARBA" id="ARBA00022679"/>
    </source>
</evidence>
<comment type="similarity">
    <text evidence="3 12">Belongs to the glycosyltransferase 10 family.</text>
</comment>
<comment type="pathway">
    <text evidence="2">Protein modification; protein glycosylation.</text>
</comment>
<dbReference type="InterPro" id="IPR055270">
    <property type="entry name" value="Glyco_tran_10_C"/>
</dbReference>
<evidence type="ECO:0000313" key="16">
    <source>
        <dbReference type="Proteomes" id="UP001164746"/>
    </source>
</evidence>
<evidence type="ECO:0000259" key="13">
    <source>
        <dbReference type="Pfam" id="PF00852"/>
    </source>
</evidence>
<keyword evidence="6 12" id="KW-0812">Transmembrane</keyword>
<dbReference type="EC" id="2.4.1.-" evidence="12"/>
<dbReference type="InterPro" id="IPR001503">
    <property type="entry name" value="Glyco_trans_10"/>
</dbReference>
<dbReference type="InterPro" id="IPR038577">
    <property type="entry name" value="GT10-like_C_sf"/>
</dbReference>
<evidence type="ECO:0000256" key="12">
    <source>
        <dbReference type="RuleBase" id="RU003832"/>
    </source>
</evidence>
<protein>
    <recommendedName>
        <fullName evidence="12">Fucosyltransferase</fullName>
        <ecNumber evidence="12">2.4.1.-</ecNumber>
    </recommendedName>
</protein>
<sequence length="454" mass="52724">MRAEAVPRRLDMLPRTDRRAVVIDPAVKLLLYWKPFNGDGFLKPEQNCLKSCPVKCNITDDKNMFYEADLINYHLTDLWPDNWHIDTTKTIEFPAYRRKEQIWVLTNQEPPSNLFGNIRVFNKLFNWTMWYRTDSVVPFQYGWSVALTEDESSSSTKDLKRRNFYREKSRNITGRISNCGDASRRYRLVHKMQQHLDIDMYGGCYSKKCYHENCNQPLEEYRFYLAFENSLCTDYVTEKYWDAISRDQIPIVNWDYQHVQNVVISNSFISVHDFGDIKSFVDYLEQVMTNETLYNSYFDWRRHFRVERRCSSCLLCQHLYADTSRRVVADLEGWVRADICPKVQEVGLAGSALHVGAGFRWKSIICQKWVQLVANHLSEVGSACSALHVGGGFRWKSIICRKWVQLISLHMSEKDIAGSAKHVGEGFRMPEQGSADSASYVGGDVIGAINSPKN</sequence>
<evidence type="ECO:0000259" key="14">
    <source>
        <dbReference type="Pfam" id="PF17039"/>
    </source>
</evidence>
<dbReference type="Gene3D" id="3.40.50.11660">
    <property type="entry name" value="Glycosyl transferase family 10, C-terminal domain"/>
    <property type="match status" value="1"/>
</dbReference>
<feature type="domain" description="Fucosyltransferase C-terminal" evidence="13">
    <location>
        <begin position="166"/>
        <end position="334"/>
    </location>
</feature>
<dbReference type="PANTHER" id="PTHR48438">
    <property type="entry name" value="ALPHA-(1,3)-FUCOSYLTRANSFERASE C-RELATED"/>
    <property type="match status" value="1"/>
</dbReference>
<keyword evidence="4 12" id="KW-0328">Glycosyltransferase</keyword>
<evidence type="ECO:0000256" key="9">
    <source>
        <dbReference type="ARBA" id="ARBA00023034"/>
    </source>
</evidence>
<keyword evidence="9 12" id="KW-0333">Golgi apparatus</keyword>
<dbReference type="EMBL" id="CP111014">
    <property type="protein sequence ID" value="WAQ98465.1"/>
    <property type="molecule type" value="Genomic_DNA"/>
</dbReference>
<keyword evidence="16" id="KW-1185">Reference proteome</keyword>
<keyword evidence="10" id="KW-0472">Membrane</keyword>
<feature type="domain" description="Fucosyltransferase N-terminal" evidence="14">
    <location>
        <begin position="28"/>
        <end position="142"/>
    </location>
</feature>
<proteinExistence type="inferred from homology"/>
<keyword evidence="8" id="KW-1133">Transmembrane helix</keyword>
<comment type="subcellular location">
    <subcellularLocation>
        <location evidence="1">Golgi apparatus membrane</location>
        <topology evidence="1">Single-pass type II membrane protein</topology>
    </subcellularLocation>
    <subcellularLocation>
        <location evidence="12">Golgi apparatus</location>
        <location evidence="12">Golgi stack membrane</location>
        <topology evidence="12">Single-pass type II membrane protein</topology>
    </subcellularLocation>
</comment>
<evidence type="ECO:0000256" key="4">
    <source>
        <dbReference type="ARBA" id="ARBA00022676"/>
    </source>
</evidence>
<evidence type="ECO:0000256" key="7">
    <source>
        <dbReference type="ARBA" id="ARBA00022968"/>
    </source>
</evidence>
<name>A0ABY7DU29_MYAAR</name>
<accession>A0ABY7DU29</accession>
<dbReference type="PANTHER" id="PTHR48438:SF1">
    <property type="entry name" value="ALPHA-(1,3)-FUCOSYLTRANSFERASE C-RELATED"/>
    <property type="match status" value="1"/>
</dbReference>
<evidence type="ECO:0000256" key="11">
    <source>
        <dbReference type="ARBA" id="ARBA00023180"/>
    </source>
</evidence>
<dbReference type="SUPFAM" id="SSF53756">
    <property type="entry name" value="UDP-Glycosyltransferase/glycogen phosphorylase"/>
    <property type="match status" value="1"/>
</dbReference>
<dbReference type="Pfam" id="PF17039">
    <property type="entry name" value="Glyco_tran_10_N"/>
    <property type="match status" value="1"/>
</dbReference>
<organism evidence="15 16">
    <name type="scientific">Mya arenaria</name>
    <name type="common">Soft-shell clam</name>
    <dbReference type="NCBI Taxonomy" id="6604"/>
    <lineage>
        <taxon>Eukaryota</taxon>
        <taxon>Metazoa</taxon>
        <taxon>Spiralia</taxon>
        <taxon>Lophotrochozoa</taxon>
        <taxon>Mollusca</taxon>
        <taxon>Bivalvia</taxon>
        <taxon>Autobranchia</taxon>
        <taxon>Heteroconchia</taxon>
        <taxon>Euheterodonta</taxon>
        <taxon>Imparidentia</taxon>
        <taxon>Neoheterodontei</taxon>
        <taxon>Myida</taxon>
        <taxon>Myoidea</taxon>
        <taxon>Myidae</taxon>
        <taxon>Mya</taxon>
    </lineage>
</organism>
<evidence type="ECO:0000256" key="8">
    <source>
        <dbReference type="ARBA" id="ARBA00022989"/>
    </source>
</evidence>
<evidence type="ECO:0000256" key="10">
    <source>
        <dbReference type="ARBA" id="ARBA00023136"/>
    </source>
</evidence>
<keyword evidence="5 12" id="KW-0808">Transferase</keyword>
<evidence type="ECO:0000256" key="2">
    <source>
        <dbReference type="ARBA" id="ARBA00004922"/>
    </source>
</evidence>
<keyword evidence="7" id="KW-0735">Signal-anchor</keyword>
<evidence type="ECO:0000256" key="1">
    <source>
        <dbReference type="ARBA" id="ARBA00004323"/>
    </source>
</evidence>
<evidence type="ECO:0000313" key="15">
    <source>
        <dbReference type="EMBL" id="WAQ98465.1"/>
    </source>
</evidence>
<reference evidence="15" key="1">
    <citation type="submission" date="2022-11" db="EMBL/GenBank/DDBJ databases">
        <title>Centuries of genome instability and evolution in soft-shell clam transmissible cancer (bioRxiv).</title>
        <authorList>
            <person name="Hart S.F.M."/>
            <person name="Yonemitsu M.A."/>
            <person name="Giersch R.M."/>
            <person name="Beal B.F."/>
            <person name="Arriagada G."/>
            <person name="Davis B.W."/>
            <person name="Ostrander E.A."/>
            <person name="Goff S.P."/>
            <person name="Metzger M.J."/>
        </authorList>
    </citation>
    <scope>NUCLEOTIDE SEQUENCE</scope>
    <source>
        <strain evidence="15">MELC-2E11</strain>
        <tissue evidence="15">Siphon/mantle</tissue>
    </source>
</reference>
<dbReference type="Proteomes" id="UP001164746">
    <property type="component" value="Chromosome 3"/>
</dbReference>
<gene>
    <name evidence="15" type="ORF">MAR_022838</name>
</gene>
<dbReference type="InterPro" id="IPR031481">
    <property type="entry name" value="Glyco_tran_10_N"/>
</dbReference>